<dbReference type="InterPro" id="IPR000182">
    <property type="entry name" value="GNAT_dom"/>
</dbReference>
<reference evidence="3" key="1">
    <citation type="submission" date="2016-11" db="EMBL/GenBank/DDBJ databases">
        <authorList>
            <person name="Varghese N."/>
            <person name="Submissions S."/>
        </authorList>
    </citation>
    <scope>NUCLEOTIDE SEQUENCE [LARGE SCALE GENOMIC DNA]</scope>
    <source>
        <strain evidence="3">DSM 17963</strain>
    </source>
</reference>
<dbReference type="Gene3D" id="3.40.630.30">
    <property type="match status" value="1"/>
</dbReference>
<dbReference type="PANTHER" id="PTHR43610">
    <property type="entry name" value="BLL6696 PROTEIN"/>
    <property type="match status" value="1"/>
</dbReference>
<dbReference type="InterPro" id="IPR016181">
    <property type="entry name" value="Acyl_CoA_acyltransferase"/>
</dbReference>
<sequence length="205" mass="23903">MNFLFENDIQLENDFALLRPLMENDLINLFAAATADTDLLQYSPSPIYNKELLEKYIGKALENRLSKNRYTFCVFDKIRNKYAGCTSYLNISNADDRLEIGGTWYAKEFQKTGLNRNCKFLLLEYAFEILGAERIEFKTDERNIASRTAIEKIGGKFEGILRNHTLMSDGFRRNTVSYSMLKDEWEKIKKDEVFNSIPKKKNICK</sequence>
<name>A0A1M5J4M4_9FLAO</name>
<keyword evidence="2" id="KW-0808">Transferase</keyword>
<evidence type="ECO:0000259" key="1">
    <source>
        <dbReference type="PROSITE" id="PS51186"/>
    </source>
</evidence>
<evidence type="ECO:0000313" key="3">
    <source>
        <dbReference type="Proteomes" id="UP000184071"/>
    </source>
</evidence>
<dbReference type="PANTHER" id="PTHR43610:SF1">
    <property type="entry name" value="N-ACETYLTRANSFERASE DOMAIN-CONTAINING PROTEIN"/>
    <property type="match status" value="1"/>
</dbReference>
<dbReference type="Pfam" id="PF13302">
    <property type="entry name" value="Acetyltransf_3"/>
    <property type="match status" value="1"/>
</dbReference>
<keyword evidence="3" id="KW-1185">Reference proteome</keyword>
<accession>A0A1M5J4M4</accession>
<evidence type="ECO:0000313" key="2">
    <source>
        <dbReference type="EMBL" id="SHG34963.1"/>
    </source>
</evidence>
<dbReference type="STRING" id="370979.SAMN05443663_102594"/>
<protein>
    <submittedName>
        <fullName evidence="2">Protein N-acetyltransferase, RimJ/RimL family</fullName>
    </submittedName>
</protein>
<dbReference type="RefSeq" id="WP_008463702.1">
    <property type="nucleotide sequence ID" value="NZ_FQWC01000002.1"/>
</dbReference>
<organism evidence="2 3">
    <name type="scientific">Flavobacterium defluvii</name>
    <dbReference type="NCBI Taxonomy" id="370979"/>
    <lineage>
        <taxon>Bacteria</taxon>
        <taxon>Pseudomonadati</taxon>
        <taxon>Bacteroidota</taxon>
        <taxon>Flavobacteriia</taxon>
        <taxon>Flavobacteriales</taxon>
        <taxon>Flavobacteriaceae</taxon>
        <taxon>Flavobacterium</taxon>
    </lineage>
</organism>
<dbReference type="Proteomes" id="UP000184071">
    <property type="component" value="Unassembled WGS sequence"/>
</dbReference>
<gene>
    <name evidence="2" type="ORF">SAMN05443663_102594</name>
</gene>
<dbReference type="SUPFAM" id="SSF55729">
    <property type="entry name" value="Acyl-CoA N-acyltransferases (Nat)"/>
    <property type="match status" value="1"/>
</dbReference>
<dbReference type="PROSITE" id="PS51186">
    <property type="entry name" value="GNAT"/>
    <property type="match status" value="1"/>
</dbReference>
<dbReference type="AlphaFoldDB" id="A0A1M5J4M4"/>
<dbReference type="EMBL" id="FQWC01000002">
    <property type="protein sequence ID" value="SHG34963.1"/>
    <property type="molecule type" value="Genomic_DNA"/>
</dbReference>
<proteinExistence type="predicted"/>
<dbReference type="GO" id="GO:0016747">
    <property type="term" value="F:acyltransferase activity, transferring groups other than amino-acyl groups"/>
    <property type="evidence" value="ECO:0007669"/>
    <property type="project" value="InterPro"/>
</dbReference>
<feature type="domain" description="N-acetyltransferase" evidence="1">
    <location>
        <begin position="16"/>
        <end position="183"/>
    </location>
</feature>